<gene>
    <name evidence="1" type="ORF">CRG98_032841</name>
</gene>
<evidence type="ECO:0000313" key="1">
    <source>
        <dbReference type="EMBL" id="PKI46769.1"/>
    </source>
</evidence>
<accession>A0A2I0IS07</accession>
<dbReference type="Proteomes" id="UP000233551">
    <property type="component" value="Unassembled WGS sequence"/>
</dbReference>
<name>A0A2I0IS07_PUNGR</name>
<protein>
    <submittedName>
        <fullName evidence="1">Uncharacterized protein</fullName>
    </submittedName>
</protein>
<sequence length="175" mass="19161">MFPCGPTKWNVSEWAAPPVTLLKFALRYMSTSPCARPAAGSSMSSFPVPMTTKLISHRAATSASKGRLFTAYPTLLPLQYMTQSGSYGSLTIHSRTVWRIPPCISFARTFEGTAISRRRTGSVDLGSFCTQKISFPPPAAKYRAGDHSGRNIAHTNVVARSLINSSFFFFMKSIP</sequence>
<reference evidence="1 2" key="1">
    <citation type="submission" date="2017-11" db="EMBL/GenBank/DDBJ databases">
        <title>De-novo sequencing of pomegranate (Punica granatum L.) genome.</title>
        <authorList>
            <person name="Akparov Z."/>
            <person name="Amiraslanov A."/>
            <person name="Hajiyeva S."/>
            <person name="Abbasov M."/>
            <person name="Kaur K."/>
            <person name="Hamwieh A."/>
            <person name="Solovyev V."/>
            <person name="Salamov A."/>
            <person name="Braich B."/>
            <person name="Kosarev P."/>
            <person name="Mahmoud A."/>
            <person name="Hajiyev E."/>
            <person name="Babayeva S."/>
            <person name="Izzatullayeva V."/>
            <person name="Mammadov A."/>
            <person name="Mammadov A."/>
            <person name="Sharifova S."/>
            <person name="Ojaghi J."/>
            <person name="Eynullazada K."/>
            <person name="Bayramov B."/>
            <person name="Abdulazimova A."/>
            <person name="Shahmuradov I."/>
        </authorList>
    </citation>
    <scope>NUCLEOTIDE SEQUENCE [LARGE SCALE GENOMIC DNA]</scope>
    <source>
        <strain evidence="2">cv. AG2017</strain>
        <tissue evidence="1">Leaf</tissue>
    </source>
</reference>
<keyword evidence="2" id="KW-1185">Reference proteome</keyword>
<evidence type="ECO:0000313" key="2">
    <source>
        <dbReference type="Proteomes" id="UP000233551"/>
    </source>
</evidence>
<organism evidence="1 2">
    <name type="scientific">Punica granatum</name>
    <name type="common">Pomegranate</name>
    <dbReference type="NCBI Taxonomy" id="22663"/>
    <lineage>
        <taxon>Eukaryota</taxon>
        <taxon>Viridiplantae</taxon>
        <taxon>Streptophyta</taxon>
        <taxon>Embryophyta</taxon>
        <taxon>Tracheophyta</taxon>
        <taxon>Spermatophyta</taxon>
        <taxon>Magnoliopsida</taxon>
        <taxon>eudicotyledons</taxon>
        <taxon>Gunneridae</taxon>
        <taxon>Pentapetalae</taxon>
        <taxon>rosids</taxon>
        <taxon>malvids</taxon>
        <taxon>Myrtales</taxon>
        <taxon>Lythraceae</taxon>
        <taxon>Punica</taxon>
    </lineage>
</organism>
<dbReference type="AlphaFoldDB" id="A0A2I0IS07"/>
<dbReference type="EMBL" id="PGOL01002584">
    <property type="protein sequence ID" value="PKI46769.1"/>
    <property type="molecule type" value="Genomic_DNA"/>
</dbReference>
<comment type="caution">
    <text evidence="1">The sequence shown here is derived from an EMBL/GenBank/DDBJ whole genome shotgun (WGS) entry which is preliminary data.</text>
</comment>
<proteinExistence type="predicted"/>